<dbReference type="PROSITE" id="PS50156">
    <property type="entry name" value="SSD"/>
    <property type="match status" value="1"/>
</dbReference>
<keyword evidence="9" id="KW-1185">Reference proteome</keyword>
<dbReference type="Pfam" id="PF03176">
    <property type="entry name" value="MMPL"/>
    <property type="match status" value="2"/>
</dbReference>
<feature type="transmembrane region" description="Helical" evidence="6">
    <location>
        <begin position="21"/>
        <end position="39"/>
    </location>
</feature>
<evidence type="ECO:0000256" key="4">
    <source>
        <dbReference type="ARBA" id="ARBA00022989"/>
    </source>
</evidence>
<feature type="transmembrane region" description="Helical" evidence="6">
    <location>
        <begin position="374"/>
        <end position="393"/>
    </location>
</feature>
<evidence type="ECO:0000259" key="7">
    <source>
        <dbReference type="PROSITE" id="PS50156"/>
    </source>
</evidence>
<feature type="transmembrane region" description="Helical" evidence="6">
    <location>
        <begin position="564"/>
        <end position="582"/>
    </location>
</feature>
<feature type="transmembrane region" description="Helical" evidence="6">
    <location>
        <begin position="535"/>
        <end position="552"/>
    </location>
</feature>
<gene>
    <name evidence="8" type="ORF">R7226_15570</name>
</gene>
<organism evidence="8 9">
    <name type="scientific">Conexibacter stalactiti</name>
    <dbReference type="NCBI Taxonomy" id="1940611"/>
    <lineage>
        <taxon>Bacteria</taxon>
        <taxon>Bacillati</taxon>
        <taxon>Actinomycetota</taxon>
        <taxon>Thermoleophilia</taxon>
        <taxon>Solirubrobacterales</taxon>
        <taxon>Conexibacteraceae</taxon>
        <taxon>Conexibacter</taxon>
    </lineage>
</organism>
<evidence type="ECO:0000256" key="6">
    <source>
        <dbReference type="SAM" id="Phobius"/>
    </source>
</evidence>
<keyword evidence="4 6" id="KW-1133">Transmembrane helix</keyword>
<feature type="transmembrane region" description="Helical" evidence="6">
    <location>
        <begin position="212"/>
        <end position="232"/>
    </location>
</feature>
<sequence length="753" mass="80325">MQKENFAARAGRWSAQHRKTAVLGWIAFVVIAFMAGNMVGTRPVSDRDNGTGESGRAEQVLYDAFPEQASETVFVQSPRLTADDPRFRAAVADVVRRMERLPEVAAVSAPYAAGNAGQITADRHAAIVQIKLRSGEDDAEDDVEALLAQTKAAQADHPELRVEQFGGASAGKALGKMFEDDFKKAEFLSIPVTLIILVFAFGAFVAAGIPLLLALSAVMATLGLVSIGSHVIAVDESVSSVVLLIGLAVGVDYSLFYLRREREERAAGRSEEAALLAAAATSGRAVLISGLTVMIAMAGMFITGDATFMGMGMGAILVVGVSLVASLTVLPALLSKLGDKVDRGRIPFLMRKRDVSKTPRMWSAVIDAVLRKPLISGLLAGGLLLALCIPVIGMKTAVPGIETLPRSLPVMQTFDRIQSAFPGQQIEAELAVSGAGRLDTPQAQAALADFRRAALASGVIHEPIAIELSRSGDVARISLPIDGDGTNDASVRALDLLRGELAPQLRAELGAGADTPVTGTTAGTQDFNDLMSERIPWVFAFVLTLAFLLLLVTFRSLVIATKAIVLNLLSVGAAYGVLVLVFQHTWAESLLAFDSTGAITSWLPLFLFVVLFGLSMDYHVFILSRVREAYDRGMSTDRAVAHGIKSTASTVTSAAIIMVAVFSIFATLSAIEFKQLGIGLAAAIFIDATIVRAVLLPATMKLLGEWNWYLPRWLEWLPRVTHEPSVEAIDGDAVGAAAGHERDDDRDRRLTRV</sequence>
<evidence type="ECO:0000256" key="1">
    <source>
        <dbReference type="ARBA" id="ARBA00004651"/>
    </source>
</evidence>
<feature type="transmembrane region" description="Helical" evidence="6">
    <location>
        <begin position="602"/>
        <end position="626"/>
    </location>
</feature>
<evidence type="ECO:0000313" key="8">
    <source>
        <dbReference type="EMBL" id="MDW5595769.1"/>
    </source>
</evidence>
<comment type="subcellular location">
    <subcellularLocation>
        <location evidence="1">Cell membrane</location>
        <topology evidence="1">Multi-pass membrane protein</topology>
    </subcellularLocation>
</comment>
<evidence type="ECO:0000256" key="5">
    <source>
        <dbReference type="ARBA" id="ARBA00023136"/>
    </source>
</evidence>
<protein>
    <submittedName>
        <fullName evidence="8">MMPL family transporter</fullName>
    </submittedName>
</protein>
<dbReference type="RefSeq" id="WP_318598107.1">
    <property type="nucleotide sequence ID" value="NZ_JAWSTH010000040.1"/>
</dbReference>
<keyword evidence="5 6" id="KW-0472">Membrane</keyword>
<evidence type="ECO:0000256" key="2">
    <source>
        <dbReference type="ARBA" id="ARBA00022475"/>
    </source>
</evidence>
<feature type="transmembrane region" description="Helical" evidence="6">
    <location>
        <begin position="274"/>
        <end position="302"/>
    </location>
</feature>
<dbReference type="InterPro" id="IPR050545">
    <property type="entry name" value="Mycobact_MmpL"/>
</dbReference>
<feature type="transmembrane region" description="Helical" evidence="6">
    <location>
        <begin position="647"/>
        <end position="671"/>
    </location>
</feature>
<keyword evidence="2" id="KW-1003">Cell membrane</keyword>
<evidence type="ECO:0000256" key="3">
    <source>
        <dbReference type="ARBA" id="ARBA00022692"/>
    </source>
</evidence>
<dbReference type="InterPro" id="IPR000731">
    <property type="entry name" value="SSD"/>
</dbReference>
<feature type="transmembrane region" description="Helical" evidence="6">
    <location>
        <begin position="308"/>
        <end position="334"/>
    </location>
</feature>
<dbReference type="PANTHER" id="PTHR33406:SF13">
    <property type="entry name" value="MEMBRANE PROTEIN YDFJ"/>
    <property type="match status" value="1"/>
</dbReference>
<feature type="transmembrane region" description="Helical" evidence="6">
    <location>
        <begin position="187"/>
        <end position="205"/>
    </location>
</feature>
<dbReference type="Gene3D" id="1.20.1640.10">
    <property type="entry name" value="Multidrug efflux transporter AcrB transmembrane domain"/>
    <property type="match status" value="2"/>
</dbReference>
<feature type="transmembrane region" description="Helical" evidence="6">
    <location>
        <begin position="677"/>
        <end position="695"/>
    </location>
</feature>
<feature type="domain" description="SSD" evidence="7">
    <location>
        <begin position="211"/>
        <end position="336"/>
    </location>
</feature>
<keyword evidence="3 6" id="KW-0812">Transmembrane</keyword>
<proteinExistence type="predicted"/>
<accession>A0ABU4HSP9</accession>
<feature type="transmembrane region" description="Helical" evidence="6">
    <location>
        <begin position="238"/>
        <end position="258"/>
    </location>
</feature>
<evidence type="ECO:0000313" key="9">
    <source>
        <dbReference type="Proteomes" id="UP001284601"/>
    </source>
</evidence>
<name>A0ABU4HSP9_9ACTN</name>
<dbReference type="InterPro" id="IPR004869">
    <property type="entry name" value="MMPL_dom"/>
</dbReference>
<dbReference type="SUPFAM" id="SSF82866">
    <property type="entry name" value="Multidrug efflux transporter AcrB transmembrane domain"/>
    <property type="match status" value="2"/>
</dbReference>
<reference evidence="9" key="1">
    <citation type="submission" date="2023-07" db="EMBL/GenBank/DDBJ databases">
        <title>Conexibacter stalactiti sp. nov., isolated from stalactites in a lava cave and emended description of the genus Conexibacter.</title>
        <authorList>
            <person name="Lee S.D."/>
        </authorList>
    </citation>
    <scope>NUCLEOTIDE SEQUENCE [LARGE SCALE GENOMIC DNA]</scope>
    <source>
        <strain evidence="9">KCTC 39840</strain>
    </source>
</reference>
<dbReference type="EMBL" id="JAWSTH010000040">
    <property type="protein sequence ID" value="MDW5595769.1"/>
    <property type="molecule type" value="Genomic_DNA"/>
</dbReference>
<reference evidence="8 9" key="2">
    <citation type="submission" date="2023-10" db="EMBL/GenBank/DDBJ databases">
        <authorList>
            <person name="Han X.F."/>
        </authorList>
    </citation>
    <scope>NUCLEOTIDE SEQUENCE [LARGE SCALE GENOMIC DNA]</scope>
    <source>
        <strain evidence="8 9">KCTC 39840</strain>
    </source>
</reference>
<dbReference type="PANTHER" id="PTHR33406">
    <property type="entry name" value="MEMBRANE PROTEIN MJ1562-RELATED"/>
    <property type="match status" value="1"/>
</dbReference>
<comment type="caution">
    <text evidence="8">The sequence shown here is derived from an EMBL/GenBank/DDBJ whole genome shotgun (WGS) entry which is preliminary data.</text>
</comment>
<dbReference type="Proteomes" id="UP001284601">
    <property type="component" value="Unassembled WGS sequence"/>
</dbReference>